<feature type="transmembrane region" description="Helical" evidence="1">
    <location>
        <begin position="307"/>
        <end position="327"/>
    </location>
</feature>
<dbReference type="InterPro" id="IPR014550">
    <property type="entry name" value="UCP028704_OpgC"/>
</dbReference>
<sequence length="519" mass="57961">MKRIPALDSIRGLLLLIMTLNHLFWISGGSSIFQAFTLQPLGQFGAAEGFILVSGFLAGAIYSRPTQRINEVKRKAWRRAWEIYRYHIVCLLTVFTWFGFCVVYFPQAAEALSPNFSNLVEAPFLTVFWSLLLVNKPSYLEILPLYIMYIAILPALVCAYRRGWMKGVMAVSFSLWLAAGYFNDAGLVGLLSSSSTEFKLQTGYFDPFAWQLLFVVASAFGFAANNPDFHWYSLPLTLVCGVLAVLIMTMHHGAFLSFGIHQGVLYSLADKPELGWLRALNIALWAYLIAVLIRFRPTWLVFRPLSYIGRYSLQVFAWHTVMIYLMAPMLMSQRFEGHYELLVIICAASIWIPAWMREKRATLSAKTRLCMGFGGAVSVVLLLSLLFQPQVLPEVEADGDGVAPLSVTIKNIQDSGSVIVLVYAEEDDLMGMPSIHAQGYSVEQVEQGITIQGLPVGKYAIFAYQDVDSNQQLTSGVNGMPVEGFGYSNNPALQGPPKMAQVQFSHPEKAHQTIHLVNF</sequence>
<feature type="transmembrane region" description="Helical" evidence="1">
    <location>
        <begin position="208"/>
        <end position="224"/>
    </location>
</feature>
<feature type="transmembrane region" description="Helical" evidence="1">
    <location>
        <begin position="236"/>
        <end position="255"/>
    </location>
</feature>
<feature type="transmembrane region" description="Helical" evidence="1">
    <location>
        <begin position="368"/>
        <end position="387"/>
    </location>
</feature>
<dbReference type="EMBL" id="CP016415">
    <property type="protein sequence ID" value="ANU38643.1"/>
    <property type="molecule type" value="Genomic_DNA"/>
</dbReference>
<keyword evidence="1" id="KW-0812">Transmembrane</keyword>
<evidence type="ECO:0000256" key="1">
    <source>
        <dbReference type="SAM" id="Phobius"/>
    </source>
</evidence>
<keyword evidence="3" id="KW-1185">Reference proteome</keyword>
<keyword evidence="1" id="KW-1133">Transmembrane helix</keyword>
<accession>A0A1C7FGR1</accession>
<dbReference type="PANTHER" id="PTHR38592:SF3">
    <property type="entry name" value="BLL4819 PROTEIN"/>
    <property type="match status" value="1"/>
</dbReference>
<protein>
    <recommendedName>
        <fullName evidence="4">OpgC protein</fullName>
    </recommendedName>
</protein>
<dbReference type="AlphaFoldDB" id="A0A1C7FGR1"/>
<feature type="transmembrane region" description="Helical" evidence="1">
    <location>
        <begin position="167"/>
        <end position="188"/>
    </location>
</feature>
<dbReference type="PANTHER" id="PTHR38592">
    <property type="entry name" value="BLL4819 PROTEIN"/>
    <property type="match status" value="1"/>
</dbReference>
<evidence type="ECO:0000313" key="2">
    <source>
        <dbReference type="EMBL" id="ANU38643.1"/>
    </source>
</evidence>
<feature type="transmembrane region" description="Helical" evidence="1">
    <location>
        <begin position="142"/>
        <end position="160"/>
    </location>
</feature>
<feature type="transmembrane region" description="Helical" evidence="1">
    <location>
        <begin position="339"/>
        <end position="356"/>
    </location>
</feature>
<feature type="transmembrane region" description="Helical" evidence="1">
    <location>
        <begin position="275"/>
        <end position="295"/>
    </location>
</feature>
<dbReference type="Pfam" id="PF10129">
    <property type="entry name" value="OpgC_C"/>
    <property type="match status" value="1"/>
</dbReference>
<feature type="transmembrane region" description="Helical" evidence="1">
    <location>
        <begin position="12"/>
        <end position="36"/>
    </location>
</feature>
<dbReference type="InterPro" id="IPR018673">
    <property type="entry name" value="DUF2141"/>
</dbReference>
<proteinExistence type="predicted"/>
<feature type="transmembrane region" description="Helical" evidence="1">
    <location>
        <begin position="83"/>
        <end position="105"/>
    </location>
</feature>
<evidence type="ECO:0000313" key="3">
    <source>
        <dbReference type="Proteomes" id="UP000092528"/>
    </source>
</evidence>
<gene>
    <name evidence="2" type="ORF">VSVS05_03606</name>
</gene>
<keyword evidence="1" id="KW-0472">Membrane</keyword>
<dbReference type="PATRIC" id="fig|45658.7.peg.3565"/>
<organism evidence="2 3">
    <name type="scientific">Vibrio scophthalmi</name>
    <dbReference type="NCBI Taxonomy" id="45658"/>
    <lineage>
        <taxon>Bacteria</taxon>
        <taxon>Pseudomonadati</taxon>
        <taxon>Pseudomonadota</taxon>
        <taxon>Gammaproteobacteria</taxon>
        <taxon>Vibrionales</taxon>
        <taxon>Vibrionaceae</taxon>
        <taxon>Vibrio</taxon>
    </lineage>
</organism>
<reference evidence="2 3" key="1">
    <citation type="submission" date="2016-07" db="EMBL/GenBank/DDBJ databases">
        <title>Genome sequencing of Vibrio scophthalmi strain VS-05, an isolated from Paralichthys olivaceus.</title>
        <authorList>
            <person name="Han H.-J."/>
        </authorList>
    </citation>
    <scope>NUCLEOTIDE SEQUENCE [LARGE SCALE GENOMIC DNA]</scope>
    <source>
        <strain evidence="2 3">VS-05</strain>
    </source>
</reference>
<feature type="transmembrane region" description="Helical" evidence="1">
    <location>
        <begin position="42"/>
        <end position="62"/>
    </location>
</feature>
<dbReference type="Pfam" id="PF09912">
    <property type="entry name" value="DUF2141"/>
    <property type="match status" value="1"/>
</dbReference>
<evidence type="ECO:0008006" key="4">
    <source>
        <dbReference type="Google" id="ProtNLM"/>
    </source>
</evidence>
<name>A0A1C7FGR1_9VIBR</name>
<dbReference type="Proteomes" id="UP000092528">
    <property type="component" value="Chromosome 2"/>
</dbReference>